<reference evidence="1 2" key="1">
    <citation type="submission" date="2018-06" db="EMBL/GenBank/DDBJ databases">
        <authorList>
            <consortium name="Pathogen Informatics"/>
            <person name="Doyle S."/>
        </authorList>
    </citation>
    <scope>NUCLEOTIDE SEQUENCE [LARGE SCALE GENOMIC DNA]</scope>
    <source>
        <strain evidence="1 2">NCTC10684</strain>
    </source>
</reference>
<dbReference type="AlphaFoldDB" id="A0A380WJ55"/>
<dbReference type="RefSeq" id="WP_115731187.1">
    <property type="nucleotide sequence ID" value="NZ_BAAAVY010000019.1"/>
</dbReference>
<proteinExistence type="predicted"/>
<dbReference type="EMBL" id="UFSM01000001">
    <property type="protein sequence ID" value="SUU88931.1"/>
    <property type="molecule type" value="Genomic_DNA"/>
</dbReference>
<protein>
    <submittedName>
        <fullName evidence="1">Uncharacterized protein</fullName>
    </submittedName>
</protein>
<gene>
    <name evidence="1" type="ORF">NCTC10684_02163</name>
</gene>
<dbReference type="Proteomes" id="UP000254701">
    <property type="component" value="Unassembled WGS sequence"/>
</dbReference>
<evidence type="ECO:0000313" key="1">
    <source>
        <dbReference type="EMBL" id="SUU88931.1"/>
    </source>
</evidence>
<organism evidence="1 2">
    <name type="scientific">Aminobacter aminovorans</name>
    <name type="common">Chelatobacter heintzii</name>
    <dbReference type="NCBI Taxonomy" id="83263"/>
    <lineage>
        <taxon>Bacteria</taxon>
        <taxon>Pseudomonadati</taxon>
        <taxon>Pseudomonadota</taxon>
        <taxon>Alphaproteobacteria</taxon>
        <taxon>Hyphomicrobiales</taxon>
        <taxon>Phyllobacteriaceae</taxon>
        <taxon>Aminobacter</taxon>
    </lineage>
</organism>
<name>A0A380WJ55_AMIAI</name>
<dbReference type="OrthoDB" id="8454620at2"/>
<sequence length="87" mass="9329">MGTLARDIHPALHAHRFMVGRDPQGRWVVSDELGMVGGIFADKDSAVRFALAESDHMPGAVFCAPCEVTLNIEPISAHETAPATGHH</sequence>
<accession>A0A380WJ55</accession>
<evidence type="ECO:0000313" key="2">
    <source>
        <dbReference type="Proteomes" id="UP000254701"/>
    </source>
</evidence>